<dbReference type="EMBL" id="SZOM01000315">
    <property type="protein sequence ID" value="TKH09980.1"/>
    <property type="molecule type" value="Genomic_DNA"/>
</dbReference>
<evidence type="ECO:0000313" key="4">
    <source>
        <dbReference type="Proteomes" id="UP000306037"/>
    </source>
</evidence>
<dbReference type="Gene3D" id="3.90.1200.10">
    <property type="match status" value="1"/>
</dbReference>
<feature type="domain" description="Aminoglycoside phosphotransferase" evidence="2">
    <location>
        <begin position="6"/>
        <end position="212"/>
    </location>
</feature>
<reference evidence="3 4" key="1">
    <citation type="journal article" date="2019" name="Environ. Microbiol.">
        <title>An active ?-lactamase is a part of an orchestrated cell wall stress resistance network of Bacillus subtilis and related rhizosphere species.</title>
        <authorList>
            <person name="Bucher T."/>
            <person name="Keren-Paz A."/>
            <person name="Hausser J."/>
            <person name="Olender T."/>
            <person name="Cytryn E."/>
            <person name="Kolodkin-Gal I."/>
        </authorList>
    </citation>
    <scope>NUCLEOTIDE SEQUENCE [LARGE SCALE GENOMIC DNA]</scope>
    <source>
        <strain evidence="3 4">I71</strain>
    </source>
</reference>
<dbReference type="GO" id="GO:0016740">
    <property type="term" value="F:transferase activity"/>
    <property type="evidence" value="ECO:0007669"/>
    <property type="project" value="UniProtKB-KW"/>
</dbReference>
<feature type="coiled-coil region" evidence="1">
    <location>
        <begin position="102"/>
        <end position="136"/>
    </location>
</feature>
<dbReference type="Pfam" id="PF01636">
    <property type="entry name" value="APH"/>
    <property type="match status" value="1"/>
</dbReference>
<evidence type="ECO:0000259" key="2">
    <source>
        <dbReference type="Pfam" id="PF01636"/>
    </source>
</evidence>
<keyword evidence="3" id="KW-0808">Transferase</keyword>
<dbReference type="RefSeq" id="WP_137053658.1">
    <property type="nucleotide sequence ID" value="NZ_SZOM01000315.1"/>
</dbReference>
<sequence length="249" mass="29064">MNLGEPIAKGNTANIYLYENKVIKLFEEYLPNTESMNEAKKQKYAYSCGLPVPNVFEVTKIQNRQAIIMEYVKGESIGDLLLNNLNKTEHYIGLCVNAQKKIHAIRVNTDEMESMRERLERQIKSVHKLDEKQKENILNKLHSIKFEPRLCHGDFHPFNLILSEKNVNIIDWIDASSGDLRADVFRTYLLYAQSNIELAEMYLQIYCSNTDLTRDEIFQWAPIIIVARFSEKVSPQNEVYLNRLLNQYL</sequence>
<protein>
    <submittedName>
        <fullName evidence="3">Aminoglycoside phosphotransferase family protein</fullName>
    </submittedName>
</protein>
<dbReference type="SUPFAM" id="SSF56112">
    <property type="entry name" value="Protein kinase-like (PK-like)"/>
    <property type="match status" value="1"/>
</dbReference>
<organism evidence="3 4">
    <name type="scientific">Bacillus wiedmannii</name>
    <dbReference type="NCBI Taxonomy" id="1890302"/>
    <lineage>
        <taxon>Bacteria</taxon>
        <taxon>Bacillati</taxon>
        <taxon>Bacillota</taxon>
        <taxon>Bacilli</taxon>
        <taxon>Bacillales</taxon>
        <taxon>Bacillaceae</taxon>
        <taxon>Bacillus</taxon>
        <taxon>Bacillus cereus group</taxon>
    </lineage>
</organism>
<dbReference type="InterPro" id="IPR011009">
    <property type="entry name" value="Kinase-like_dom_sf"/>
</dbReference>
<accession>A0A4U2MGD0</accession>
<comment type="caution">
    <text evidence="3">The sequence shown here is derived from an EMBL/GenBank/DDBJ whole genome shotgun (WGS) entry which is preliminary data.</text>
</comment>
<dbReference type="InterPro" id="IPR002575">
    <property type="entry name" value="Aminoglycoside_PTrfase"/>
</dbReference>
<dbReference type="Proteomes" id="UP000306037">
    <property type="component" value="Unassembled WGS sequence"/>
</dbReference>
<keyword evidence="1" id="KW-0175">Coiled coil</keyword>
<evidence type="ECO:0000256" key="1">
    <source>
        <dbReference type="SAM" id="Coils"/>
    </source>
</evidence>
<gene>
    <name evidence="3" type="ORF">FC694_27220</name>
</gene>
<dbReference type="AlphaFoldDB" id="A0A4U2MGD0"/>
<name>A0A4U2MGD0_9BACI</name>
<proteinExistence type="predicted"/>
<evidence type="ECO:0000313" key="3">
    <source>
        <dbReference type="EMBL" id="TKH09980.1"/>
    </source>
</evidence>